<dbReference type="HAMAP" id="MF_00867">
    <property type="entry name" value="KhpB"/>
    <property type="match status" value="1"/>
</dbReference>
<keyword evidence="3 6" id="KW-0133">Cell shape</keyword>
<feature type="domain" description="R3H" evidence="7">
    <location>
        <begin position="144"/>
        <end position="210"/>
    </location>
</feature>
<dbReference type="Pfam" id="PF01424">
    <property type="entry name" value="R3H"/>
    <property type="match status" value="1"/>
</dbReference>
<dbReference type="Proteomes" id="UP000276223">
    <property type="component" value="Unassembled WGS sequence"/>
</dbReference>
<comment type="subcellular location">
    <subcellularLocation>
        <location evidence="6">Cytoplasm</location>
    </subcellularLocation>
</comment>
<name>A0A3N1VNN3_9BACT</name>
<dbReference type="GO" id="GO:0005737">
    <property type="term" value="C:cytoplasm"/>
    <property type="evidence" value="ECO:0007669"/>
    <property type="project" value="UniProtKB-SubCell"/>
</dbReference>
<dbReference type="InterPro" id="IPR034079">
    <property type="entry name" value="R3H_KhpB"/>
</dbReference>
<keyword evidence="4 6" id="KW-0143">Chaperone</keyword>
<keyword evidence="5 6" id="KW-0961">Cell wall biogenesis/degradation</keyword>
<comment type="similarity">
    <text evidence="6">Belongs to the KhpB RNA-binding protein family.</text>
</comment>
<dbReference type="PANTHER" id="PTHR35800:SF1">
    <property type="entry name" value="RNA-BINDING PROTEIN KHPB"/>
    <property type="match status" value="1"/>
</dbReference>
<evidence type="ECO:0000256" key="3">
    <source>
        <dbReference type="ARBA" id="ARBA00022960"/>
    </source>
</evidence>
<evidence type="ECO:0000256" key="1">
    <source>
        <dbReference type="ARBA" id="ARBA00022490"/>
    </source>
</evidence>
<keyword evidence="2 6" id="KW-0694">RNA-binding</keyword>
<sequence length="227" mass="25190">MPAQEFEGKTLDDAIHLACEAFQLPQEKLDIEILSKGSSGIFGIVGARKARIRVTPKETPLGMACERAKQVLTEILKYVDVPTVVESEVREESVYLNIVSNGSGLLIGKRGKTLNALQYVVSKIVSREVGDNVPVIVDTENYRSKRESNLTEMALQLSERVKKSRRPATTGPMNAQDRRIIHMALKEDRGVRTKSKGEGNLRRVVIYPAKKTKNIPDSMTEAKSNAQ</sequence>
<evidence type="ECO:0000313" key="8">
    <source>
        <dbReference type="EMBL" id="ROR03550.1"/>
    </source>
</evidence>
<reference evidence="8 9" key="1">
    <citation type="submission" date="2018-11" db="EMBL/GenBank/DDBJ databases">
        <title>Genomic Encyclopedia of Type Strains, Phase IV (KMG-IV): sequencing the most valuable type-strain genomes for metagenomic binning, comparative biology and taxonomic classification.</title>
        <authorList>
            <person name="Goeker M."/>
        </authorList>
    </citation>
    <scope>NUCLEOTIDE SEQUENCE [LARGE SCALE GENOMIC DNA]</scope>
    <source>
        <strain evidence="8 9">DSM 22027</strain>
    </source>
</reference>
<dbReference type="CDD" id="cd02644">
    <property type="entry name" value="R3H_jag"/>
    <property type="match status" value="1"/>
</dbReference>
<dbReference type="GO" id="GO:0009252">
    <property type="term" value="P:peptidoglycan biosynthetic process"/>
    <property type="evidence" value="ECO:0007669"/>
    <property type="project" value="UniProtKB-UniRule"/>
</dbReference>
<dbReference type="Pfam" id="PF13083">
    <property type="entry name" value="KH_KhpA-B"/>
    <property type="match status" value="1"/>
</dbReference>
<keyword evidence="9" id="KW-1185">Reference proteome</keyword>
<dbReference type="GO" id="GO:0008360">
    <property type="term" value="P:regulation of cell shape"/>
    <property type="evidence" value="ECO:0007669"/>
    <property type="project" value="UniProtKB-KW"/>
</dbReference>
<dbReference type="CDD" id="cd02414">
    <property type="entry name" value="KH-II_Jag"/>
    <property type="match status" value="1"/>
</dbReference>
<dbReference type="Gene3D" id="3.30.1370.50">
    <property type="entry name" value="R3H-like domain"/>
    <property type="match status" value="1"/>
</dbReference>
<accession>A0A3N1VNN3</accession>
<dbReference type="InterPro" id="IPR032782">
    <property type="entry name" value="KhpB_N"/>
</dbReference>
<evidence type="ECO:0000256" key="6">
    <source>
        <dbReference type="HAMAP-Rule" id="MF_00867"/>
    </source>
</evidence>
<dbReference type="AlphaFoldDB" id="A0A3N1VNN3"/>
<protein>
    <recommendedName>
        <fullName evidence="6">RNA-binding protein KhpB</fullName>
    </recommendedName>
    <alternativeName>
        <fullName evidence="6">RNA-binding protein EloR</fullName>
    </alternativeName>
</protein>
<keyword evidence="1 6" id="KW-0963">Cytoplasm</keyword>
<dbReference type="GO" id="GO:0071555">
    <property type="term" value="P:cell wall organization"/>
    <property type="evidence" value="ECO:0007669"/>
    <property type="project" value="UniProtKB-KW"/>
</dbReference>
<dbReference type="InterPro" id="IPR001374">
    <property type="entry name" value="R3H_dom"/>
</dbReference>
<dbReference type="InterPro" id="IPR036867">
    <property type="entry name" value="R3H_dom_sf"/>
</dbReference>
<dbReference type="OrthoDB" id="9794483at2"/>
<comment type="function">
    <text evidence="6">A probable RNA chaperone. Forms a complex with KhpA which binds to cellular RNA and controls its expression. Plays a role in peptidoglycan (PG) homeostasis and cell length regulation.</text>
</comment>
<dbReference type="RefSeq" id="WP_123288652.1">
    <property type="nucleotide sequence ID" value="NZ_RJVA01000001.1"/>
</dbReference>
<comment type="caution">
    <text evidence="8">The sequence shown here is derived from an EMBL/GenBank/DDBJ whole genome shotgun (WGS) entry which is preliminary data.</text>
</comment>
<evidence type="ECO:0000256" key="5">
    <source>
        <dbReference type="ARBA" id="ARBA00023316"/>
    </source>
</evidence>
<comment type="domain">
    <text evidence="6">Has an N-terminal Jag-N domain and 2 RNA-binding domains (KH and R3H).</text>
</comment>
<comment type="subunit">
    <text evidence="6">Forms a complex with KhpA.</text>
</comment>
<dbReference type="PANTHER" id="PTHR35800">
    <property type="entry name" value="PROTEIN JAG"/>
    <property type="match status" value="1"/>
</dbReference>
<evidence type="ECO:0000256" key="2">
    <source>
        <dbReference type="ARBA" id="ARBA00022884"/>
    </source>
</evidence>
<dbReference type="InterPro" id="IPR015946">
    <property type="entry name" value="KH_dom-like_a/b"/>
</dbReference>
<proteinExistence type="inferred from homology"/>
<evidence type="ECO:0000313" key="9">
    <source>
        <dbReference type="Proteomes" id="UP000276223"/>
    </source>
</evidence>
<dbReference type="Pfam" id="PF14804">
    <property type="entry name" value="Jag_N"/>
    <property type="match status" value="1"/>
</dbReference>
<dbReference type="SUPFAM" id="SSF82708">
    <property type="entry name" value="R3H domain"/>
    <property type="match status" value="1"/>
</dbReference>
<dbReference type="SMART" id="SM00393">
    <property type="entry name" value="R3H"/>
    <property type="match status" value="1"/>
</dbReference>
<dbReference type="SMART" id="SM01245">
    <property type="entry name" value="Jag_N"/>
    <property type="match status" value="1"/>
</dbReference>
<dbReference type="Gene3D" id="3.30.30.80">
    <property type="entry name" value="probable RNA-binding protein from clostridium symbiosum atcc 14940"/>
    <property type="match status" value="1"/>
</dbReference>
<dbReference type="GO" id="GO:0003723">
    <property type="term" value="F:RNA binding"/>
    <property type="evidence" value="ECO:0007669"/>
    <property type="project" value="UniProtKB-UniRule"/>
</dbReference>
<evidence type="ECO:0000256" key="4">
    <source>
        <dbReference type="ARBA" id="ARBA00023186"/>
    </source>
</evidence>
<feature type="region of interest" description="Jag_N domain" evidence="6">
    <location>
        <begin position="5"/>
        <end position="55"/>
    </location>
</feature>
<dbReference type="EMBL" id="RJVA01000001">
    <property type="protein sequence ID" value="ROR03550.1"/>
    <property type="molecule type" value="Genomic_DNA"/>
</dbReference>
<dbReference type="InterPro" id="IPR039247">
    <property type="entry name" value="KhpB"/>
</dbReference>
<dbReference type="InterPro" id="IPR038247">
    <property type="entry name" value="Jag_N_dom_sf"/>
</dbReference>
<gene>
    <name evidence="6" type="primary">khpB</name>
    <name evidence="6" type="synonym">eloR</name>
    <name evidence="8" type="ORF">EDC27_0087</name>
</gene>
<dbReference type="PROSITE" id="PS51061">
    <property type="entry name" value="R3H"/>
    <property type="match status" value="1"/>
</dbReference>
<dbReference type="NCBIfam" id="NF041568">
    <property type="entry name" value="Jag_EloR"/>
    <property type="match status" value="1"/>
</dbReference>
<dbReference type="InterPro" id="IPR038008">
    <property type="entry name" value="Jag_KH"/>
</dbReference>
<evidence type="ECO:0000259" key="7">
    <source>
        <dbReference type="PROSITE" id="PS51061"/>
    </source>
</evidence>
<dbReference type="Gene3D" id="3.30.300.20">
    <property type="match status" value="1"/>
</dbReference>
<organism evidence="8 9">
    <name type="scientific">Desulfosoma caldarium</name>
    <dbReference type="NCBI Taxonomy" id="610254"/>
    <lineage>
        <taxon>Bacteria</taxon>
        <taxon>Pseudomonadati</taxon>
        <taxon>Thermodesulfobacteriota</taxon>
        <taxon>Syntrophobacteria</taxon>
        <taxon>Syntrophobacterales</taxon>
        <taxon>Syntrophobacteraceae</taxon>
        <taxon>Desulfosoma</taxon>
    </lineage>
</organism>